<evidence type="ECO:0000313" key="3">
    <source>
        <dbReference type="Proteomes" id="UP000189670"/>
    </source>
</evidence>
<dbReference type="CDD" id="cd01335">
    <property type="entry name" value="Radical_SAM"/>
    <property type="match status" value="1"/>
</dbReference>
<feature type="domain" description="Radical SAM core" evidence="1">
    <location>
        <begin position="242"/>
        <end position="474"/>
    </location>
</feature>
<dbReference type="Pfam" id="PF19864">
    <property type="entry name" value="Radical_SAM_N2"/>
    <property type="match status" value="1"/>
</dbReference>
<proteinExistence type="predicted"/>
<dbReference type="SUPFAM" id="SSF102114">
    <property type="entry name" value="Radical SAM enzymes"/>
    <property type="match status" value="1"/>
</dbReference>
<dbReference type="Proteomes" id="UP000189670">
    <property type="component" value="Unassembled WGS sequence"/>
</dbReference>
<accession>A0A1V1P5U4</accession>
<dbReference type="InterPro" id="IPR058240">
    <property type="entry name" value="rSAM_sf"/>
</dbReference>
<sequence>MKHILPHVEKPGRYIGAEANIVKKDHQKIPCKIALAFPDMYEIGTSHMGIQVLYNIINQHANALAERVFAPAPDMARHLKQQSIKLSSLETQTPLEKFDIIGFSLLYELNYTNILSILDLSRIPFYASDRDDHVPLIIAGGPCTCNPEPISDFFDALVVGDGEQVIIQMIETWLDHNKQNKDNLLRAWQKIEGVYIPRFYESDPHTGIGPSCIETPATIRRAIAGNLDEICFPDHPVVAIGKPVHDRYSLEIARGCTRGCRFCQAGMIYRPVRERSVNHLLELAAAALKSTGYDEISLLSLSSGDYSHINSLMSHIMSYCHQEKIAVSLPSLRAGTLTPELMALIKQVRKTGFTIAPEAGSSRLRNVINKNISEEQIISTVSSAFDMGWQLIKLYFMIGLPTETHDDREEMIDLVKRLKGIIKKYSRRAHLNVSVSTFIPKPHTPFQWCNQISLETSKDIIGYLQEQFNTKGIRFKWQDPSVSFIEGIWSRGDRRLSSVLVEAYGLGCQFDGWSDRFRFDLWQTAFDRAEISQNDYLASRSFDDPLPWNYIDVRVKDSFLMDEWHKALNEGHTGDCRTDACNNCGCCDFNEIKPMVGQDIQAAPVSPVSSIQDSMFQKMLFTYTKKEYARFLGHLEMVTVIIRAFSRAGYQFQYSQGFHPMPKVSFGDPLPLGMASEAEHFAASIVDTQKKGHKVDQDCLKRVNAELPEGLRLVACEIVNVKNPLIAKKPAQIKYRIQLPVDINSQRIDDFMLSKTHMVIRQNKKGKHSKIDLKEKIIHIQLTGRQLFCVIDNHPPTIRPGLVLESILFMNDTEIRSAEIIKETD</sequence>
<name>A0A1V1P5U4_9BACT</name>
<dbReference type="NCBIfam" id="TIGR03936">
    <property type="entry name" value="sam_1_link_chp"/>
    <property type="match status" value="1"/>
</dbReference>
<dbReference type="InterPro" id="IPR023862">
    <property type="entry name" value="CHP03960_rSAM"/>
</dbReference>
<dbReference type="Gene3D" id="3.40.50.280">
    <property type="entry name" value="Cobalamin-binding domain"/>
    <property type="match status" value="1"/>
</dbReference>
<dbReference type="InterPro" id="IPR007197">
    <property type="entry name" value="rSAM"/>
</dbReference>
<evidence type="ECO:0000259" key="1">
    <source>
        <dbReference type="PROSITE" id="PS51918"/>
    </source>
</evidence>
<dbReference type="SFLD" id="SFLDS00029">
    <property type="entry name" value="Radical_SAM"/>
    <property type="match status" value="1"/>
</dbReference>
<evidence type="ECO:0000313" key="2">
    <source>
        <dbReference type="EMBL" id="ETR70173.1"/>
    </source>
</evidence>
<dbReference type="SFLD" id="SFLDG01082">
    <property type="entry name" value="B12-binding_domain_containing"/>
    <property type="match status" value="1"/>
</dbReference>
<dbReference type="PANTHER" id="PTHR42731">
    <property type="entry name" value="SLL1084 PROTEIN"/>
    <property type="match status" value="1"/>
</dbReference>
<dbReference type="InterPro" id="IPR006638">
    <property type="entry name" value="Elp3/MiaA/NifB-like_rSAM"/>
</dbReference>
<dbReference type="EMBL" id="ATBP01000472">
    <property type="protein sequence ID" value="ETR70173.1"/>
    <property type="molecule type" value="Genomic_DNA"/>
</dbReference>
<protein>
    <submittedName>
        <fullName evidence="2">Radical SAM domain-containing protein</fullName>
    </submittedName>
</protein>
<dbReference type="AlphaFoldDB" id="A0A1V1P5U4"/>
<dbReference type="PROSITE" id="PS51918">
    <property type="entry name" value="RADICAL_SAM"/>
    <property type="match status" value="1"/>
</dbReference>
<dbReference type="GO" id="GO:0003824">
    <property type="term" value="F:catalytic activity"/>
    <property type="evidence" value="ECO:0007669"/>
    <property type="project" value="InterPro"/>
</dbReference>
<dbReference type="Pfam" id="PF10105">
    <property type="entry name" value="DUF2344"/>
    <property type="match status" value="1"/>
</dbReference>
<dbReference type="GO" id="GO:0051536">
    <property type="term" value="F:iron-sulfur cluster binding"/>
    <property type="evidence" value="ECO:0007669"/>
    <property type="project" value="InterPro"/>
</dbReference>
<dbReference type="InterPro" id="IPR018768">
    <property type="entry name" value="DUF2344"/>
</dbReference>
<dbReference type="InterPro" id="IPR045784">
    <property type="entry name" value="Radical_SAM_N2"/>
</dbReference>
<dbReference type="SMART" id="SM00729">
    <property type="entry name" value="Elp3"/>
    <property type="match status" value="1"/>
</dbReference>
<dbReference type="InterPro" id="IPR023404">
    <property type="entry name" value="rSAM_horseshoe"/>
</dbReference>
<gene>
    <name evidence="2" type="ORF">OMM_03433</name>
</gene>
<comment type="caution">
    <text evidence="2">The sequence shown here is derived from an EMBL/GenBank/DDBJ whole genome shotgun (WGS) entry which is preliminary data.</text>
</comment>
<dbReference type="NCBIfam" id="TIGR03960">
    <property type="entry name" value="rSAM_fuse_unch"/>
    <property type="match status" value="1"/>
</dbReference>
<organism evidence="2 3">
    <name type="scientific">Candidatus Magnetoglobus multicellularis str. Araruama</name>
    <dbReference type="NCBI Taxonomy" id="890399"/>
    <lineage>
        <taxon>Bacteria</taxon>
        <taxon>Pseudomonadati</taxon>
        <taxon>Thermodesulfobacteriota</taxon>
        <taxon>Desulfobacteria</taxon>
        <taxon>Desulfobacterales</taxon>
        <taxon>Desulfobacteraceae</taxon>
        <taxon>Candidatus Magnetoglobus</taxon>
    </lineage>
</organism>
<dbReference type="PANTHER" id="PTHR42731:SF1">
    <property type="entry name" value="RADICAL SAM DOMAIN PROTEIN"/>
    <property type="match status" value="1"/>
</dbReference>
<dbReference type="Pfam" id="PF04055">
    <property type="entry name" value="Radical_SAM"/>
    <property type="match status" value="1"/>
</dbReference>
<dbReference type="Gene3D" id="3.80.30.20">
    <property type="entry name" value="tm_1862 like domain"/>
    <property type="match status" value="1"/>
</dbReference>
<reference evidence="3" key="1">
    <citation type="submission" date="2012-11" db="EMBL/GenBank/DDBJ databases">
        <authorList>
            <person name="Lucero-Rivera Y.E."/>
            <person name="Tovar-Ramirez D."/>
        </authorList>
    </citation>
    <scope>NUCLEOTIDE SEQUENCE [LARGE SCALE GENOMIC DNA]</scope>
    <source>
        <strain evidence="3">Araruama</strain>
    </source>
</reference>